<dbReference type="GO" id="GO:0045053">
    <property type="term" value="P:protein retention in Golgi apparatus"/>
    <property type="evidence" value="ECO:0007669"/>
    <property type="project" value="TreeGrafter"/>
</dbReference>
<dbReference type="RefSeq" id="XP_012768156.1">
    <property type="nucleotide sequence ID" value="XM_012912702.1"/>
</dbReference>
<evidence type="ECO:0000256" key="2">
    <source>
        <dbReference type="SAM" id="MobiDB-lite"/>
    </source>
</evidence>
<feature type="compositionally biased region" description="Polar residues" evidence="2">
    <location>
        <begin position="252"/>
        <end position="269"/>
    </location>
</feature>
<feature type="transmembrane region" description="Helical" evidence="3">
    <location>
        <begin position="3449"/>
        <end position="3468"/>
    </location>
</feature>
<dbReference type="STRING" id="5866.A0A061DD57"/>
<dbReference type="Proteomes" id="UP000033188">
    <property type="component" value="Chromosome 2"/>
</dbReference>
<feature type="transmembrane region" description="Helical" evidence="3">
    <location>
        <begin position="3500"/>
        <end position="3517"/>
    </location>
</feature>
<dbReference type="EMBL" id="LK391708">
    <property type="protein sequence ID" value="CDR95970.1"/>
    <property type="molecule type" value="Genomic_DNA"/>
</dbReference>
<feature type="transmembrane region" description="Helical" evidence="3">
    <location>
        <begin position="3417"/>
        <end position="3437"/>
    </location>
</feature>
<evidence type="ECO:0000256" key="1">
    <source>
        <dbReference type="ARBA" id="ARBA00006545"/>
    </source>
</evidence>
<feature type="region of interest" description="Disordered" evidence="2">
    <location>
        <begin position="243"/>
        <end position="306"/>
    </location>
</feature>
<protein>
    <submittedName>
        <fullName evidence="4">Uncharacterized protein</fullName>
    </submittedName>
</protein>
<reference evidence="5" key="1">
    <citation type="submission" date="2014-06" db="EMBL/GenBank/DDBJ databases">
        <authorList>
            <person name="Aslett M."/>
            <person name="De Silva N."/>
        </authorList>
    </citation>
    <scope>NUCLEOTIDE SEQUENCE [LARGE SCALE GENOMIC DNA]</scope>
    <source>
        <strain evidence="5">Bond</strain>
    </source>
</reference>
<dbReference type="VEuPathDB" id="PiroplasmaDB:BBBOND_0211170"/>
<gene>
    <name evidence="4" type="ORF">BBBOND_0211170</name>
</gene>
<evidence type="ECO:0000256" key="3">
    <source>
        <dbReference type="SAM" id="Phobius"/>
    </source>
</evidence>
<dbReference type="InterPro" id="IPR026847">
    <property type="entry name" value="VPS13"/>
</dbReference>
<dbReference type="GO" id="GO:0006623">
    <property type="term" value="P:protein targeting to vacuole"/>
    <property type="evidence" value="ECO:0007669"/>
    <property type="project" value="TreeGrafter"/>
</dbReference>
<evidence type="ECO:0000313" key="5">
    <source>
        <dbReference type="Proteomes" id="UP000033188"/>
    </source>
</evidence>
<organism evidence="4 5">
    <name type="scientific">Babesia bigemina</name>
    <dbReference type="NCBI Taxonomy" id="5866"/>
    <lineage>
        <taxon>Eukaryota</taxon>
        <taxon>Sar</taxon>
        <taxon>Alveolata</taxon>
        <taxon>Apicomplexa</taxon>
        <taxon>Aconoidasida</taxon>
        <taxon>Piroplasmida</taxon>
        <taxon>Babesiidae</taxon>
        <taxon>Babesia</taxon>
    </lineage>
</organism>
<keyword evidence="3" id="KW-1133">Transmembrane helix</keyword>
<comment type="similarity">
    <text evidence="1">Belongs to the VPS13 family.</text>
</comment>
<dbReference type="KEGG" id="bbig:BBBOND_0211170"/>
<dbReference type="OMA" id="IDHFVQG"/>
<keyword evidence="5" id="KW-1185">Reference proteome</keyword>
<dbReference type="PANTHER" id="PTHR16166">
    <property type="entry name" value="VACUOLAR PROTEIN SORTING-ASSOCIATED PROTEIN VPS13"/>
    <property type="match status" value="1"/>
</dbReference>
<name>A0A061DD57_BABBI</name>
<feature type="transmembrane region" description="Helical" evidence="3">
    <location>
        <begin position="3538"/>
        <end position="3561"/>
    </location>
</feature>
<dbReference type="GeneID" id="24564511"/>
<evidence type="ECO:0000313" key="4">
    <source>
        <dbReference type="EMBL" id="CDR95970.1"/>
    </source>
</evidence>
<keyword evidence="3" id="KW-0812">Transmembrane</keyword>
<proteinExistence type="inferred from homology"/>
<dbReference type="PANTHER" id="PTHR16166:SF93">
    <property type="entry name" value="INTERMEMBRANE LIPID TRANSFER PROTEIN VPS13"/>
    <property type="match status" value="1"/>
</dbReference>
<accession>A0A061DD57</accession>
<keyword evidence="3" id="KW-0472">Membrane</keyword>
<sequence>MIHKLIEQMVKAFGRDVIEQWLPLDRLNITSITDPEIRLTNVPIPEKCFEHPSMPFTVVKSNIRSVIIRCPWNVMLQKDCNAALSIEVRDVEAVVRFKRIDEWGVDIVQNALTSTRERLLRKWNAVASSLRLLSVKKGKRGSRAAAILNSLDIAVHNVRVVLLDNLLYKEAFAITIEAEFIRGVGMQQDDPSLSEDERKAVADSLLNALWFNSPKVHVWLTVYNQGQDATFIQQDLDVQDDIFDPQDWGGRCSQQQSSEPAKPVATNSRRTCHPEDETPGSASSHSSDELFGAAHPETSPSTPVEDGQTRLWNFCNAPCGDFSADYEGEYVEQRIKPEDEPLLRVINGPYQNFNVTPPEGVNFDLVFKMWNIMSLSANPDARRQSRRNVQICVSAPGGEPRVHAPCFDGETPFEPLDLTLTCTAADIIYNVVRYMQLNSAYREMASGGINAVPSVADCQRFIEVTRTSQWKHREEDAEFVKRFERDVPFHILLKVKEMAKCNQAMNVQQDSCFVSVPCCTAQQEDEAEEFSEEGGMPSHDWYEHESLLRMVFPNVNVYLAAIDVSQTAECVPSTIVQLSTFVFQTAALYKRATYKILACKPIVRCGVMLVNVRRRTFSAKVTMRPQKDSESLLCYPEEMLVEPHTFFEHYGSDDVESCFVRAEEGTRDTLCVTIERYPNHIKHARVVAPKLVLIFNTLLRLNALITERFWQMQFLTFEAFVRRNSKLGHENTELVEKMANHLEISTSRTICKVEMEGFIVRTLVQKEAQLKYAAGADVEGTDQPDATQRQMDVLDLFLQNDNMLDKWDYCDDIDNPFSMRHAASSLNEHGSMSQLDGSQKIIYSKDKFLAELETTEPIYSSRQLYMLAPESNAMFPLSSSLVFHLAELRRWYHNTCCVKMPPELVERFGTLRSLSLDARKLVFSKESVSTLTCCTLDTAILNHVDHDGATTRLFTLDSLLVVKKENAICADVGNVVATLDPILPILSMLVSHIQLFKFYSDAIQSLVGVLKVIVEAKQKYVVRPMKLTGNSDICRIISNDFYKGSPNVLEGCNADLVNAIEKKLSDVVGDAKIVFLSFNSLKLNLVGESRLYTFSIYKVRLEVKGRERFKFYVGNVSVYRDMGGSRQVILSSKPLELGQEVPDAAKEVHYGQVVVDFKQSDVSNVSMEVRDVHHIVDIPLVRRLVQIAESLKKAAQRSEQKEHKNIVASIMVHHSSVNHAGVGAMIDVYLVANVSQLETMKHLVIEIPRFHVTLTNGYVKRILAVSLLDVSFDMELYRRMQKTKSAKRDATLAAKDDATMINLVAEVSHCAVWGFQEVPAGVELVTKFDDINDATENLQSLLQEDWFNHMTTATLPSYYDDERVVLVPLLCTQYAECARLMPMLNHNWLTDWLLRASHKVEPQLCDKAVATVLNAFPADCIRTRKFRALKASVSTLICHGSTVSIGKVKLRNLAALLHKESIENLSCLHSKLKLLKGEAHSSDGQSDTAKVIKLSLIVDEINVACPYNTGINAKSAFPSELLPKIPNEAKLHRKRPRCRNAALYILRVHSSPMVYMELTADTAVVVQNNVTVPLVRTLYSDVRRLEQFTRQSLMNFVDVMEDAKYQALLHLYDATYNEGRAHIISISCESVKASLHALTRTVCYWKDIAHYVAAGSGPRNYDFQPKFMVILNADMRNLNVDICTASKSVYAAKLTLQHAVVTDAWGKHLVDNIYSSRCALGNAGILDEVTFCYQADQVSASLSMVDDAMEVKVALDHTRSELQIDGIIVILGVLHDMGFSKLKNKDKSAENPGTKRPVRMEVNLNLHEIWLYPSIPKGGSIFGDTDASRTVSATSDDNALGTYENSKITVPSVIRSASEVPYGLHLRALQSSGDVDRPLMYTGHVIGFLISISVSSPTRGNAKLKLKYMGVALARVSIIQGVKVLVDEQNDAIFTSLNSDEGLMFEMRESSVKSKLTEIGHVVVAVQASKPKISINIDQMFQLCLLKSAIIDSAVDTFKAYCQLHDGVAVTHEQEENENAESYDLIEEIRYITAKYNLPITNLTDGEGSLYNVRLEEDVRKRLLSQARKKQRLMSNLVKVINKLRWYDGNKQLTLSSVINDCKCTLFSVQNELVLKFNLQHVAFDLTHTAPMCKRQTIVDASMVFNVATYNASLNNHETVLQTTVATLQVAYEDTVFDTPALDISMQISGVAVEVNPCLLQLITQLKHVFTILHSDRHKNRGARSKSIKLYNEIGVGIILIGPRLSREGELDKMHLPAQTYTNVFDKAVYIFIEDTPTGDNSIHLKHSITGRLAVLNGDVSKGRGPKWAIRERKQLLFGNSVNVKSLLSVIRGGKITDGDEITALALSSTTESLRFVGKYNVEQTGSRLFRVPDSEMMLLMEQYHDEGDEPHVILASSVRIQNSTAMPVVMRIDDKVGYFTRVAQKLTQHKPKGEFEEMFLEPYTSSCVPLSWFGSALTPSIALVLSNGDATEAVPFQQLYDILNRNPFSDREFESCNDVVLKFKESLAMKCSIVAKDVASNDDCGSCFYHFTVTIEPMVKIVNMLPCDIQVLIQLYKTQLVEDDVENDETMLHALNSYKVQALLKPGESFGIPFSEQKFFMRVNVKGTQLEGCGDDCKAAVNDIEYLSQLFPVFLPASGATSVVKTLKLHKGSVEGLLQSVYQAHAEALMDFSDHFRSMAVTVDLSRHEIRIWWPFIFENMSQNSLLINGRLLMPRSRIYGNLNDASTCRIQAIMYTYKSGDWTKQASCALSQSVKLDVTSTTDFRPPINLVVPLKNRTLSRMAFSEATSNVEGILGNVVNASNIYHAKRYALQKTFSDGRQSTLNEFPQQHTATMEDTETTACGNAIVCLGSTVRYAEYPYNMCKIVSVSNMYTFVNRLPFTICVRGAPPNDQYLDPPSDGECNDLLILPGESGALNVSLQCAYIIKVENDLCSGLFTLQYPRLPHMFQLELNSNNITYSTVATRGLLVQVNVVSGVFEGSKMPYSYNGYYFVLSLPDKPQYQILNLTNHTLAYSVPENMRSVESQQVESYQSYEQSWERTPMNKIGILPPTCITHYVPAAISKSQEVLQVCLKVLHVDTCDWSVQRVDFVREGCHAIKFVEQRKTLFLYATIMIRSNGTRIIAIVNSKSAAMDLNRMGGSSLSVGPKLQWSSINFNFLTPRITVTLSTKRKVILALHLTNTSATLSIAPSKYDTIEREVRGSMELESSRCSMVDLEATIQSIHIDHFVQGYIPVILKSSAKRSSMQESFLNIRMSLSNFMTRGLPIYETIQVKLSPLSINIEMAVIEQLVDSIENMLRLPLRNVASESTDVARNNCLVMPEPKWVEMEPASPVYIRRLAVEPITLSLAIRTSSTQLTHRTMRVLDALPLDTPCVCVHFTGETRSYLIVSWGELMHSLRHSYLRQLIRQSLPTAWLSNTFAVLYGFVKGVILLVTRPVQTALKFKNALEGFAIGVGNGIMLFMLYITGGTTQSLGNFLNIFHKIIGGQRAKPQGILDALWLGMNLIILHVLYRPWKKLIVDLSNSDSADNTCMKKSMGFALNLAHCAISPLIGVVNMLITVVEGFSNLLLGDVEQFTHVYESDQLGRVPTQNPNPVRPNIERVETTNTQASFIRRMRTSVTLKRK</sequence>
<dbReference type="OrthoDB" id="383349at2759"/>